<comment type="similarity">
    <text evidence="2">Belongs to the transposase mutator family.</text>
</comment>
<dbReference type="InterPro" id="IPR001207">
    <property type="entry name" value="Transposase_mutator"/>
</dbReference>
<evidence type="ECO:0000256" key="2">
    <source>
        <dbReference type="ARBA" id="ARBA00010961"/>
    </source>
</evidence>
<sequence length="344" mass="40697">MGHMKKYKCPICFSTASVIKYGKQGRSLRFFCKRCKKHFSINPNFLNKKAVVSDHLDGLSFRKLAVKYGISKSFAWEICHEELKKLPDNNKFTFNYCNRFSSTFVFDGKYFNVADLETDMVLLWGIDYFRHDIPIFTIASSESYQAWARFFSFFRIISHHPTLLVCDDNVNLKMAAISRFPQVKIQTCYNHFKENIRRELHVRSDKTYREFMRRIEDIFAQKLNDEAMNQKLFALYRDYRDDPVTVKVLTNIEKYRPELLGYRGISHAPITSNLIESFNSHLEARLFSLRSFQTASYARLWLNGYVLKRRLTKFTDCEGFFRFLNGKTGVDMTKKDRIDIPILF</sequence>
<accession>A0A1F7GZB6</accession>
<evidence type="ECO:0000313" key="6">
    <source>
        <dbReference type="EMBL" id="OGK24409.1"/>
    </source>
</evidence>
<dbReference type="AlphaFoldDB" id="A0A1F7GZB6"/>
<organism evidence="6 7">
    <name type="scientific">Candidatus Roizmanbacteria bacterium RIFCSPHIGHO2_02_FULL_38_11</name>
    <dbReference type="NCBI Taxonomy" id="1802039"/>
    <lineage>
        <taxon>Bacteria</taxon>
        <taxon>Candidatus Roizmaniibacteriota</taxon>
    </lineage>
</organism>
<evidence type="ECO:0008006" key="8">
    <source>
        <dbReference type="Google" id="ProtNLM"/>
    </source>
</evidence>
<reference evidence="6 7" key="1">
    <citation type="journal article" date="2016" name="Nat. Commun.">
        <title>Thousands of microbial genomes shed light on interconnected biogeochemical processes in an aquifer system.</title>
        <authorList>
            <person name="Anantharaman K."/>
            <person name="Brown C.T."/>
            <person name="Hug L.A."/>
            <person name="Sharon I."/>
            <person name="Castelle C.J."/>
            <person name="Probst A.J."/>
            <person name="Thomas B.C."/>
            <person name="Singh A."/>
            <person name="Wilkins M.J."/>
            <person name="Karaoz U."/>
            <person name="Brodie E.L."/>
            <person name="Williams K.H."/>
            <person name="Hubbard S.S."/>
            <person name="Banfield J.F."/>
        </authorList>
    </citation>
    <scope>NUCLEOTIDE SEQUENCE [LARGE SCALE GENOMIC DNA]</scope>
</reference>
<evidence type="ECO:0000313" key="7">
    <source>
        <dbReference type="Proteomes" id="UP000177913"/>
    </source>
</evidence>
<dbReference type="EMBL" id="MFZO01000034">
    <property type="protein sequence ID" value="OGK24409.1"/>
    <property type="molecule type" value="Genomic_DNA"/>
</dbReference>
<dbReference type="GO" id="GO:0006313">
    <property type="term" value="P:DNA transposition"/>
    <property type="evidence" value="ECO:0007669"/>
    <property type="project" value="InterPro"/>
</dbReference>
<keyword evidence="4" id="KW-0238">DNA-binding</keyword>
<evidence type="ECO:0000256" key="3">
    <source>
        <dbReference type="ARBA" id="ARBA00022578"/>
    </source>
</evidence>
<protein>
    <recommendedName>
        <fullName evidence="8">MULE transposase domain-containing protein</fullName>
    </recommendedName>
</protein>
<proteinExistence type="inferred from homology"/>
<name>A0A1F7GZB6_9BACT</name>
<evidence type="ECO:0000256" key="4">
    <source>
        <dbReference type="ARBA" id="ARBA00023125"/>
    </source>
</evidence>
<evidence type="ECO:0000256" key="5">
    <source>
        <dbReference type="ARBA" id="ARBA00023172"/>
    </source>
</evidence>
<keyword evidence="5" id="KW-0233">DNA recombination</keyword>
<comment type="caution">
    <text evidence="6">The sequence shown here is derived from an EMBL/GenBank/DDBJ whole genome shotgun (WGS) entry which is preliminary data.</text>
</comment>
<gene>
    <name evidence="6" type="ORF">A3C25_06070</name>
</gene>
<dbReference type="GO" id="GO:0003677">
    <property type="term" value="F:DNA binding"/>
    <property type="evidence" value="ECO:0007669"/>
    <property type="project" value="UniProtKB-KW"/>
</dbReference>
<keyword evidence="3" id="KW-0815">Transposition</keyword>
<dbReference type="Pfam" id="PF00872">
    <property type="entry name" value="Transposase_mut"/>
    <property type="match status" value="1"/>
</dbReference>
<dbReference type="Proteomes" id="UP000177913">
    <property type="component" value="Unassembled WGS sequence"/>
</dbReference>
<comment type="function">
    <text evidence="1">Required for the transposition of the insertion element.</text>
</comment>
<dbReference type="GO" id="GO:0004803">
    <property type="term" value="F:transposase activity"/>
    <property type="evidence" value="ECO:0007669"/>
    <property type="project" value="InterPro"/>
</dbReference>
<evidence type="ECO:0000256" key="1">
    <source>
        <dbReference type="ARBA" id="ARBA00002190"/>
    </source>
</evidence>